<feature type="region of interest" description="Disordered" evidence="2">
    <location>
        <begin position="365"/>
        <end position="420"/>
    </location>
</feature>
<dbReference type="EMBL" id="JAWHQM010000029">
    <property type="protein sequence ID" value="KAK5633055.1"/>
    <property type="molecule type" value="Genomic_DNA"/>
</dbReference>
<sequence length="420" mass="46826">MPQPTVAPRGRTWEVYTEEPAPRKRRGSGWSSFSARKRLLPSNTSIPRRPRISAPTNFRHVYSESFHFPVDSSSQVKLQPTSFRPLELNLNSSDTQLSPILPHLSYPSPPVTPPPRAYAGASRSRSSSPAVPHQRSYSSMSFSIPRRPVNGGSVFDSPRSNTSTPQRLQPVRMRVYTSPAPPSPIVEDLVERVANAILERDKLQERIDDVVERQSIYITSRPSTAHGRRGLLLDSYEKPHQQIDLTAMPEMEPMPEIPAMPPNAPSFSERLSSDHVQTISTKPPVRTRYEANSSRKMEGRVPPPPLPLRLRPPLRKKKSFSGVSRVSSWLFPAGAEHKKGISLDSITNAPRPIAGGEGFYQVARPERRHRSSFDSESIVSDWTVEEQTLPTSLSPSSPSTPRTMGPLTQSQQRKSVGIAF</sequence>
<protein>
    <submittedName>
        <fullName evidence="3">Uncharacterized protein</fullName>
    </submittedName>
</protein>
<feature type="region of interest" description="Disordered" evidence="2">
    <location>
        <begin position="1"/>
        <end position="53"/>
    </location>
</feature>
<reference evidence="3 4" key="1">
    <citation type="submission" date="2023-10" db="EMBL/GenBank/DDBJ databases">
        <title>Draft genome sequence of Xylaria bambusicola isolate GMP-LS, the root and basal stem rot pathogen of sugarcane in Indonesia.</title>
        <authorList>
            <person name="Selvaraj P."/>
            <person name="Muralishankar V."/>
            <person name="Muruganantham S."/>
            <person name="Sp S."/>
            <person name="Haryani S."/>
            <person name="Lau K.J.X."/>
            <person name="Naqvi N.I."/>
        </authorList>
    </citation>
    <scope>NUCLEOTIDE SEQUENCE [LARGE SCALE GENOMIC DNA]</scope>
    <source>
        <strain evidence="3">GMP-LS</strain>
    </source>
</reference>
<feature type="region of interest" description="Disordered" evidence="2">
    <location>
        <begin position="289"/>
        <end position="313"/>
    </location>
</feature>
<accession>A0AAN7UIF5</accession>
<name>A0AAN7UIF5_9PEZI</name>
<proteinExistence type="predicted"/>
<feature type="compositionally biased region" description="Pro residues" evidence="2">
    <location>
        <begin position="107"/>
        <end position="116"/>
    </location>
</feature>
<feature type="region of interest" description="Disordered" evidence="2">
    <location>
        <begin position="99"/>
        <end position="143"/>
    </location>
</feature>
<evidence type="ECO:0000313" key="3">
    <source>
        <dbReference type="EMBL" id="KAK5633055.1"/>
    </source>
</evidence>
<evidence type="ECO:0000256" key="2">
    <source>
        <dbReference type="SAM" id="MobiDB-lite"/>
    </source>
</evidence>
<comment type="caution">
    <text evidence="3">The sequence shown here is derived from an EMBL/GenBank/DDBJ whole genome shotgun (WGS) entry which is preliminary data.</text>
</comment>
<organism evidence="3 4">
    <name type="scientific">Xylaria bambusicola</name>
    <dbReference type="NCBI Taxonomy" id="326684"/>
    <lineage>
        <taxon>Eukaryota</taxon>
        <taxon>Fungi</taxon>
        <taxon>Dikarya</taxon>
        <taxon>Ascomycota</taxon>
        <taxon>Pezizomycotina</taxon>
        <taxon>Sordariomycetes</taxon>
        <taxon>Xylariomycetidae</taxon>
        <taxon>Xylariales</taxon>
        <taxon>Xylariaceae</taxon>
        <taxon>Xylaria</taxon>
    </lineage>
</organism>
<dbReference type="Proteomes" id="UP001305414">
    <property type="component" value="Unassembled WGS sequence"/>
</dbReference>
<keyword evidence="1" id="KW-0175">Coiled coil</keyword>
<evidence type="ECO:0000313" key="4">
    <source>
        <dbReference type="Proteomes" id="UP001305414"/>
    </source>
</evidence>
<feature type="compositionally biased region" description="Low complexity" evidence="2">
    <location>
        <begin position="388"/>
        <end position="401"/>
    </location>
</feature>
<keyword evidence="4" id="KW-1185">Reference proteome</keyword>
<feature type="coiled-coil region" evidence="1">
    <location>
        <begin position="186"/>
        <end position="213"/>
    </location>
</feature>
<feature type="compositionally biased region" description="Basic and acidic residues" evidence="2">
    <location>
        <begin position="289"/>
        <end position="299"/>
    </location>
</feature>
<evidence type="ECO:0000256" key="1">
    <source>
        <dbReference type="SAM" id="Coils"/>
    </source>
</evidence>
<gene>
    <name evidence="3" type="ORF">RRF57_008769</name>
</gene>
<dbReference type="AlphaFoldDB" id="A0AAN7UIF5"/>
<feature type="compositionally biased region" description="Low complexity" evidence="2">
    <location>
        <begin position="117"/>
        <end position="132"/>
    </location>
</feature>